<protein>
    <submittedName>
        <fullName evidence="2">Uncharacterized protein</fullName>
    </submittedName>
</protein>
<feature type="signal peptide" evidence="1">
    <location>
        <begin position="1"/>
        <end position="27"/>
    </location>
</feature>
<reference evidence="2" key="1">
    <citation type="submission" date="2022-12" db="EMBL/GenBank/DDBJ databases">
        <authorList>
            <person name="Alioto T."/>
            <person name="Alioto T."/>
            <person name="Gomez Garrido J."/>
        </authorList>
    </citation>
    <scope>NUCLEOTIDE SEQUENCE</scope>
</reference>
<gene>
    <name evidence="2" type="ORF">PODLI_1B026633</name>
</gene>
<dbReference type="Proteomes" id="UP001178461">
    <property type="component" value="Chromosome 12"/>
</dbReference>
<dbReference type="AlphaFoldDB" id="A0AA35PK83"/>
<accession>A0AA35PK83</accession>
<proteinExistence type="predicted"/>
<sequence length="61" mass="7064">MKRGIHQRMFFPSLYLHVLVELQLLKAENIVSRKKIATQAVAQRLHMKPVIEDGQLGLRLV</sequence>
<organism evidence="2 3">
    <name type="scientific">Podarcis lilfordi</name>
    <name type="common">Lilford's wall lizard</name>
    <dbReference type="NCBI Taxonomy" id="74358"/>
    <lineage>
        <taxon>Eukaryota</taxon>
        <taxon>Metazoa</taxon>
        <taxon>Chordata</taxon>
        <taxon>Craniata</taxon>
        <taxon>Vertebrata</taxon>
        <taxon>Euteleostomi</taxon>
        <taxon>Lepidosauria</taxon>
        <taxon>Squamata</taxon>
        <taxon>Bifurcata</taxon>
        <taxon>Unidentata</taxon>
        <taxon>Episquamata</taxon>
        <taxon>Laterata</taxon>
        <taxon>Lacertibaenia</taxon>
        <taxon>Lacertidae</taxon>
        <taxon>Podarcis</taxon>
    </lineage>
</organism>
<evidence type="ECO:0000313" key="3">
    <source>
        <dbReference type="Proteomes" id="UP001178461"/>
    </source>
</evidence>
<keyword evidence="3" id="KW-1185">Reference proteome</keyword>
<feature type="chain" id="PRO_5041220623" evidence="1">
    <location>
        <begin position="28"/>
        <end position="61"/>
    </location>
</feature>
<dbReference type="EMBL" id="OX395137">
    <property type="protein sequence ID" value="CAI5788980.1"/>
    <property type="molecule type" value="Genomic_DNA"/>
</dbReference>
<keyword evidence="1" id="KW-0732">Signal</keyword>
<name>A0AA35PK83_9SAUR</name>
<evidence type="ECO:0000256" key="1">
    <source>
        <dbReference type="SAM" id="SignalP"/>
    </source>
</evidence>
<evidence type="ECO:0000313" key="2">
    <source>
        <dbReference type="EMBL" id="CAI5788980.1"/>
    </source>
</evidence>